<protein>
    <submittedName>
        <fullName evidence="2">Uncharacterized protein</fullName>
    </submittedName>
</protein>
<keyword evidence="1" id="KW-0812">Transmembrane</keyword>
<dbReference type="EMBL" id="CAJNOE010000009">
    <property type="protein sequence ID" value="CAF0722132.1"/>
    <property type="molecule type" value="Genomic_DNA"/>
</dbReference>
<comment type="caution">
    <text evidence="2">The sequence shown here is derived from an EMBL/GenBank/DDBJ whole genome shotgun (WGS) entry which is preliminary data.</text>
</comment>
<evidence type="ECO:0000313" key="4">
    <source>
        <dbReference type="Proteomes" id="UP000663860"/>
    </source>
</evidence>
<gene>
    <name evidence="2" type="ORF">IZO911_LOCUS2029</name>
    <name evidence="3" type="ORF">KXQ929_LOCUS33178</name>
</gene>
<evidence type="ECO:0000313" key="3">
    <source>
        <dbReference type="EMBL" id="CAF4078165.1"/>
    </source>
</evidence>
<keyword evidence="1" id="KW-0472">Membrane</keyword>
<keyword evidence="1" id="KW-1133">Transmembrane helix</keyword>
<accession>A0A813MHG8</accession>
<evidence type="ECO:0000313" key="2">
    <source>
        <dbReference type="EMBL" id="CAF0722132.1"/>
    </source>
</evidence>
<dbReference type="EMBL" id="CAJOBB010004183">
    <property type="protein sequence ID" value="CAF4078165.1"/>
    <property type="molecule type" value="Genomic_DNA"/>
</dbReference>
<evidence type="ECO:0000256" key="1">
    <source>
        <dbReference type="SAM" id="Phobius"/>
    </source>
</evidence>
<reference evidence="2" key="1">
    <citation type="submission" date="2021-02" db="EMBL/GenBank/DDBJ databases">
        <authorList>
            <person name="Nowell W R."/>
        </authorList>
    </citation>
    <scope>NUCLEOTIDE SEQUENCE</scope>
</reference>
<dbReference type="AlphaFoldDB" id="A0A813MHG8"/>
<proteinExistence type="predicted"/>
<name>A0A813MHG8_9BILA</name>
<sequence length="147" mass="16300">MSSFFNPNYFDAIINLIQGRNGTLGTLWGMFWQAFYALAGCVIGAAVLGNYGALIGTVIGAWMGFKAVNPYHSLLGQLRDLNDHQKQNLTDEIRRTVGSSSVDNLLRYATNGTGRQLVFDIIQRYLNNGQPSHNRNPNPGLFSRIFS</sequence>
<feature type="transmembrane region" description="Helical" evidence="1">
    <location>
        <begin position="34"/>
        <end position="65"/>
    </location>
</feature>
<dbReference type="Proteomes" id="UP000663860">
    <property type="component" value="Unassembled WGS sequence"/>
</dbReference>
<dbReference type="Proteomes" id="UP000663868">
    <property type="component" value="Unassembled WGS sequence"/>
</dbReference>
<organism evidence="2 4">
    <name type="scientific">Adineta steineri</name>
    <dbReference type="NCBI Taxonomy" id="433720"/>
    <lineage>
        <taxon>Eukaryota</taxon>
        <taxon>Metazoa</taxon>
        <taxon>Spiralia</taxon>
        <taxon>Gnathifera</taxon>
        <taxon>Rotifera</taxon>
        <taxon>Eurotatoria</taxon>
        <taxon>Bdelloidea</taxon>
        <taxon>Adinetida</taxon>
        <taxon>Adinetidae</taxon>
        <taxon>Adineta</taxon>
    </lineage>
</organism>